<feature type="region of interest" description="Disordered" evidence="1">
    <location>
        <begin position="26"/>
        <end position="124"/>
    </location>
</feature>
<evidence type="ECO:0000256" key="2">
    <source>
        <dbReference type="SAM" id="SignalP"/>
    </source>
</evidence>
<gene>
    <name evidence="3" type="ORF">SAMN06296241_1065</name>
</gene>
<feature type="chain" id="PRO_5012312459" description="Secreted protein" evidence="2">
    <location>
        <begin position="22"/>
        <end position="124"/>
    </location>
</feature>
<organism evidence="3 4">
    <name type="scientific">Salinimicrobium sediminis</name>
    <dbReference type="NCBI Taxonomy" id="1343891"/>
    <lineage>
        <taxon>Bacteria</taxon>
        <taxon>Pseudomonadati</taxon>
        <taxon>Bacteroidota</taxon>
        <taxon>Flavobacteriia</taxon>
        <taxon>Flavobacteriales</taxon>
        <taxon>Flavobacteriaceae</taxon>
        <taxon>Salinimicrobium</taxon>
    </lineage>
</organism>
<name>A0A285X2G3_9FLAO</name>
<evidence type="ECO:0000256" key="1">
    <source>
        <dbReference type="SAM" id="MobiDB-lite"/>
    </source>
</evidence>
<accession>A0A285X2G3</accession>
<feature type="compositionally biased region" description="Low complexity" evidence="1">
    <location>
        <begin position="29"/>
        <end position="47"/>
    </location>
</feature>
<reference evidence="4" key="1">
    <citation type="submission" date="2017-09" db="EMBL/GenBank/DDBJ databases">
        <authorList>
            <person name="Varghese N."/>
            <person name="Submissions S."/>
        </authorList>
    </citation>
    <scope>NUCLEOTIDE SEQUENCE [LARGE SCALE GENOMIC DNA]</scope>
    <source>
        <strain evidence="4">CGMCC 1.12641</strain>
    </source>
</reference>
<keyword evidence="4" id="KW-1185">Reference proteome</keyword>
<dbReference type="PROSITE" id="PS51257">
    <property type="entry name" value="PROKAR_LIPOPROTEIN"/>
    <property type="match status" value="1"/>
</dbReference>
<dbReference type="RefSeq" id="WP_097055263.1">
    <property type="nucleotide sequence ID" value="NZ_OCMF01000001.1"/>
</dbReference>
<evidence type="ECO:0000313" key="3">
    <source>
        <dbReference type="EMBL" id="SOC79537.1"/>
    </source>
</evidence>
<feature type="compositionally biased region" description="Low complexity" evidence="1">
    <location>
        <begin position="74"/>
        <end position="95"/>
    </location>
</feature>
<dbReference type="EMBL" id="OCMF01000001">
    <property type="protein sequence ID" value="SOC79537.1"/>
    <property type="molecule type" value="Genomic_DNA"/>
</dbReference>
<protein>
    <recommendedName>
        <fullName evidence="5">Secreted protein</fullName>
    </recommendedName>
</protein>
<dbReference type="Proteomes" id="UP000219193">
    <property type="component" value="Unassembled WGS sequence"/>
</dbReference>
<evidence type="ECO:0000313" key="4">
    <source>
        <dbReference type="Proteomes" id="UP000219193"/>
    </source>
</evidence>
<evidence type="ECO:0008006" key="5">
    <source>
        <dbReference type="Google" id="ProtNLM"/>
    </source>
</evidence>
<keyword evidence="2" id="KW-0732">Signal</keyword>
<sequence>MKKTKLNLFVLAVGLIFTVSCNDSEKQAEASTEATPAATENTTNAATEEVKVNPAHGLPGHRCDLPVGAPLNGTAANTATPTSTNNTQSTTVSPVRVNQTPSVNPPHGEPGHDCAIPVGAPLDK</sequence>
<proteinExistence type="predicted"/>
<feature type="signal peptide" evidence="2">
    <location>
        <begin position="1"/>
        <end position="21"/>
    </location>
</feature>
<dbReference type="AlphaFoldDB" id="A0A285X2G3"/>